<gene>
    <name evidence="1" type="ordered locus">XCV2062</name>
</gene>
<protein>
    <submittedName>
        <fullName evidence="1">Uncharacterized protein</fullName>
    </submittedName>
</protein>
<proteinExistence type="predicted"/>
<dbReference type="Proteomes" id="UP000007069">
    <property type="component" value="Chromosome"/>
</dbReference>
<sequence length="69" mass="8049">MAYLLRQLDRRLQWPQRHDRCIRTQRSAFHWARGGCALERRDFGKTALTEKGKGVLAHALLVTASRCDR</sequence>
<name>Q3BTX0_XANE5</name>
<dbReference type="AlphaFoldDB" id="Q3BTX0"/>
<reference evidence="1 2" key="1">
    <citation type="journal article" date="2005" name="J. Bacteriol.">
        <title>Insights into genome plasticity and pathogenicity of the plant pathogenic Bacterium Xanthomonas campestris pv. vesicatoria revealed by the complete genome sequence.</title>
        <authorList>
            <person name="Thieme F."/>
            <person name="Koebnik R."/>
            <person name="Bekel T."/>
            <person name="Berger C."/>
            <person name="Boch J."/>
            <person name="Buettner D."/>
            <person name="Caldana C."/>
            <person name="Gaigalat L."/>
            <person name="Goesmann A."/>
            <person name="Kay S."/>
            <person name="Kirchner O."/>
            <person name="Lanz C."/>
            <person name="Linke B."/>
            <person name="McHardy A.C."/>
            <person name="Meyer F."/>
            <person name="Mittenhuber G."/>
            <person name="Nies D.H."/>
            <person name="Niesbach-Kloesgen U."/>
            <person name="Patschkowski T."/>
            <person name="Rueckert C."/>
            <person name="Rupp O."/>
            <person name="Schneicker S."/>
            <person name="Schuster S.C."/>
            <person name="Vorhoelter F.J."/>
            <person name="Weber E."/>
            <person name="Puehler A."/>
            <person name="Bonas U."/>
            <person name="Bartels D."/>
            <person name="Kaiser O."/>
        </authorList>
    </citation>
    <scope>NUCLEOTIDE SEQUENCE [LARGE SCALE GENOMIC DNA]</scope>
    <source>
        <strain evidence="1 2">85-10</strain>
    </source>
</reference>
<dbReference type="KEGG" id="xcv:XCV2062"/>
<accession>Q3BTX0</accession>
<evidence type="ECO:0000313" key="2">
    <source>
        <dbReference type="Proteomes" id="UP000007069"/>
    </source>
</evidence>
<evidence type="ECO:0000313" key="1">
    <source>
        <dbReference type="EMBL" id="CAJ23739.1"/>
    </source>
</evidence>
<dbReference type="HOGENOM" id="CLU_2774961_0_0_6"/>
<dbReference type="EMBL" id="AM039952">
    <property type="protein sequence ID" value="CAJ23739.1"/>
    <property type="molecule type" value="Genomic_DNA"/>
</dbReference>
<organism evidence="2">
    <name type="scientific">Xanthomonas euvesicatoria pv. vesicatoria (strain 85-10)</name>
    <name type="common">Xanthomonas campestris pv. vesicatoria</name>
    <dbReference type="NCBI Taxonomy" id="316273"/>
    <lineage>
        <taxon>Bacteria</taxon>
        <taxon>Pseudomonadati</taxon>
        <taxon>Pseudomonadota</taxon>
        <taxon>Gammaproteobacteria</taxon>
        <taxon>Lysobacterales</taxon>
        <taxon>Lysobacteraceae</taxon>
        <taxon>Xanthomonas</taxon>
    </lineage>
</organism>